<evidence type="ECO:0000256" key="2">
    <source>
        <dbReference type="ARBA" id="ARBA00012438"/>
    </source>
</evidence>
<dbReference type="Gene3D" id="3.30.450.20">
    <property type="entry name" value="PAS domain"/>
    <property type="match status" value="1"/>
</dbReference>
<evidence type="ECO:0000256" key="8">
    <source>
        <dbReference type="ARBA" id="ARBA00022741"/>
    </source>
</evidence>
<keyword evidence="5" id="KW-0288">FMN</keyword>
<protein>
    <recommendedName>
        <fullName evidence="2">histidine kinase</fullName>
        <ecNumber evidence="2">2.7.13.3</ecNumber>
    </recommendedName>
</protein>
<keyword evidence="8" id="KW-0547">Nucleotide-binding</keyword>
<keyword evidence="11" id="KW-0843">Virulence</keyword>
<keyword evidence="14" id="KW-1185">Reference proteome</keyword>
<reference evidence="14" key="1">
    <citation type="journal article" date="2019" name="Int. J. Syst. Evol. Microbiol.">
        <title>The Global Catalogue of Microorganisms (GCM) 10K type strain sequencing project: providing services to taxonomists for standard genome sequencing and annotation.</title>
        <authorList>
            <consortium name="The Broad Institute Genomics Platform"/>
            <consortium name="The Broad Institute Genome Sequencing Center for Infectious Disease"/>
            <person name="Wu L."/>
            <person name="Ma J."/>
        </authorList>
    </citation>
    <scope>NUCLEOTIDE SEQUENCE [LARGE SCALE GENOMIC DNA]</scope>
    <source>
        <strain evidence="14">KCTC 42224</strain>
    </source>
</reference>
<evidence type="ECO:0000256" key="7">
    <source>
        <dbReference type="ARBA" id="ARBA00022737"/>
    </source>
</evidence>
<dbReference type="Gene3D" id="3.30.565.10">
    <property type="entry name" value="Histidine kinase-like ATPase, C-terminal domain"/>
    <property type="match status" value="1"/>
</dbReference>
<dbReference type="InterPro" id="IPR011102">
    <property type="entry name" value="Sig_transdc_His_kinase_HWE"/>
</dbReference>
<dbReference type="RefSeq" id="WP_191324833.1">
    <property type="nucleotide sequence ID" value="NZ_BMZP01000012.1"/>
</dbReference>
<evidence type="ECO:0000256" key="5">
    <source>
        <dbReference type="ARBA" id="ARBA00022643"/>
    </source>
</evidence>
<dbReference type="EC" id="2.7.13.3" evidence="2"/>
<keyword evidence="10" id="KW-0067">ATP-binding</keyword>
<keyword evidence="3" id="KW-0597">Phosphoprotein</keyword>
<organism evidence="13 14">
    <name type="scientific">Novosphingobium pokkalii</name>
    <dbReference type="NCBI Taxonomy" id="1770194"/>
    <lineage>
        <taxon>Bacteria</taxon>
        <taxon>Pseudomonadati</taxon>
        <taxon>Pseudomonadota</taxon>
        <taxon>Alphaproteobacteria</taxon>
        <taxon>Sphingomonadales</taxon>
        <taxon>Sphingomonadaceae</taxon>
        <taxon>Novosphingobium</taxon>
    </lineage>
</organism>
<keyword evidence="4" id="KW-0285">Flavoprotein</keyword>
<feature type="domain" description="PAC" evidence="12">
    <location>
        <begin position="85"/>
        <end position="139"/>
    </location>
</feature>
<dbReference type="NCBIfam" id="TIGR00229">
    <property type="entry name" value="sensory_box"/>
    <property type="match status" value="1"/>
</dbReference>
<dbReference type="PANTHER" id="PTHR41523">
    <property type="entry name" value="TWO-COMPONENT SYSTEM SENSOR PROTEIN"/>
    <property type="match status" value="1"/>
</dbReference>
<dbReference type="InterPro" id="IPR035965">
    <property type="entry name" value="PAS-like_dom_sf"/>
</dbReference>
<dbReference type="SUPFAM" id="SSF55785">
    <property type="entry name" value="PYP-like sensor domain (PAS domain)"/>
    <property type="match status" value="1"/>
</dbReference>
<evidence type="ECO:0000256" key="9">
    <source>
        <dbReference type="ARBA" id="ARBA00022777"/>
    </source>
</evidence>
<dbReference type="SUPFAM" id="SSF55874">
    <property type="entry name" value="ATPase domain of HSP90 chaperone/DNA topoisomerase II/histidine kinase"/>
    <property type="match status" value="1"/>
</dbReference>
<keyword evidence="7" id="KW-0677">Repeat</keyword>
<evidence type="ECO:0000256" key="4">
    <source>
        <dbReference type="ARBA" id="ARBA00022630"/>
    </source>
</evidence>
<dbReference type="PROSITE" id="PS50113">
    <property type="entry name" value="PAC"/>
    <property type="match status" value="1"/>
</dbReference>
<evidence type="ECO:0000313" key="13">
    <source>
        <dbReference type="EMBL" id="MFC3673563.1"/>
    </source>
</evidence>
<comment type="catalytic activity">
    <reaction evidence="1">
        <text>ATP + protein L-histidine = ADP + protein N-phospho-L-histidine.</text>
        <dbReference type="EC" id="2.7.13.3"/>
    </reaction>
</comment>
<dbReference type="Proteomes" id="UP001595683">
    <property type="component" value="Unassembled WGS sequence"/>
</dbReference>
<name>A0ABV7V7Y2_9SPHN</name>
<dbReference type="PANTHER" id="PTHR41523:SF8">
    <property type="entry name" value="ETHYLENE RESPONSE SENSOR PROTEIN"/>
    <property type="match status" value="1"/>
</dbReference>
<comment type="caution">
    <text evidence="13">The sequence shown here is derived from an EMBL/GenBank/DDBJ whole genome shotgun (WGS) entry which is preliminary data.</text>
</comment>
<dbReference type="SMART" id="SM00911">
    <property type="entry name" value="HWE_HK"/>
    <property type="match status" value="1"/>
</dbReference>
<gene>
    <name evidence="13" type="ORF">ACFOOT_19250</name>
</gene>
<dbReference type="InterPro" id="IPR036890">
    <property type="entry name" value="HATPase_C_sf"/>
</dbReference>
<evidence type="ECO:0000259" key="12">
    <source>
        <dbReference type="PROSITE" id="PS50113"/>
    </source>
</evidence>
<dbReference type="InterPro" id="IPR000014">
    <property type="entry name" value="PAS"/>
</dbReference>
<keyword evidence="9" id="KW-0418">Kinase</keyword>
<accession>A0ABV7V7Y2</accession>
<keyword evidence="6" id="KW-0808">Transferase</keyword>
<dbReference type="CDD" id="cd00130">
    <property type="entry name" value="PAS"/>
    <property type="match status" value="1"/>
</dbReference>
<evidence type="ECO:0000313" key="14">
    <source>
        <dbReference type="Proteomes" id="UP001595683"/>
    </source>
</evidence>
<evidence type="ECO:0000256" key="3">
    <source>
        <dbReference type="ARBA" id="ARBA00022553"/>
    </source>
</evidence>
<dbReference type="Pfam" id="PF07536">
    <property type="entry name" value="HWE_HK"/>
    <property type="match status" value="1"/>
</dbReference>
<evidence type="ECO:0000256" key="11">
    <source>
        <dbReference type="ARBA" id="ARBA00023026"/>
    </source>
</evidence>
<dbReference type="InterPro" id="IPR000700">
    <property type="entry name" value="PAS-assoc_C"/>
</dbReference>
<dbReference type="EMBL" id="JBHRYE010000049">
    <property type="protein sequence ID" value="MFC3673563.1"/>
    <property type="molecule type" value="Genomic_DNA"/>
</dbReference>
<sequence length="330" mass="35458">MTNIPLSRQVAGISHVSLAAAIDQSVDCVKVVNLDGTVAYMNPNGLCAMEVDDPAQVLGKPWALFWPEDSRDRIEGGYAVAQAGGISRFRAFCPTAKGSPRWWDVSVSGLRDDSGKLSSYLAVSRDVTEAELARQVLETATRELHHRLKNTYTIISSLIRSFARGDTHNSAFAAHMAERLLAMGRAQALFTSQDVPCSLVDLIDALTAPFSTEFCPVETTEVADMPIARALADTIALVVGELAVNSSKHGAIAHGGRITLSSQLDGGDIILVWHEISKRAVQATTREGGQGLNLINRIVLLRDGAIDLDWQADGLTATLRFKDAAPAPID</sequence>
<dbReference type="InterPro" id="IPR013656">
    <property type="entry name" value="PAS_4"/>
</dbReference>
<evidence type="ECO:0000256" key="10">
    <source>
        <dbReference type="ARBA" id="ARBA00022840"/>
    </source>
</evidence>
<proteinExistence type="predicted"/>
<evidence type="ECO:0000256" key="6">
    <source>
        <dbReference type="ARBA" id="ARBA00022679"/>
    </source>
</evidence>
<evidence type="ECO:0000256" key="1">
    <source>
        <dbReference type="ARBA" id="ARBA00000085"/>
    </source>
</evidence>
<dbReference type="Pfam" id="PF08448">
    <property type="entry name" value="PAS_4"/>
    <property type="match status" value="1"/>
</dbReference>